<comment type="caution">
    <text evidence="4">The sequence shown here is derived from an EMBL/GenBank/DDBJ whole genome shotgun (WGS) entry which is preliminary data.</text>
</comment>
<dbReference type="RefSeq" id="WP_253064972.1">
    <property type="nucleotide sequence ID" value="NZ_JAMXWM010000034.1"/>
</dbReference>
<evidence type="ECO:0000256" key="1">
    <source>
        <dbReference type="SAM" id="MobiDB-lite"/>
    </source>
</evidence>
<gene>
    <name evidence="4" type="ORF">ACFSUE_01385</name>
</gene>
<feature type="chain" id="PRO_5045065083" evidence="2">
    <location>
        <begin position="24"/>
        <end position="178"/>
    </location>
</feature>
<proteinExistence type="predicted"/>
<feature type="compositionally biased region" description="Polar residues" evidence="1">
    <location>
        <begin position="23"/>
        <end position="48"/>
    </location>
</feature>
<accession>A0ABW5RYU8</accession>
<feature type="domain" description="Cyclophilin TM1367-like" evidence="3">
    <location>
        <begin position="60"/>
        <end position="175"/>
    </location>
</feature>
<name>A0ABW5RYU8_9BACL</name>
<protein>
    <submittedName>
        <fullName evidence="4">Cyclophilin-like fold protein</fullName>
    </submittedName>
</protein>
<evidence type="ECO:0000256" key="2">
    <source>
        <dbReference type="SAM" id="SignalP"/>
    </source>
</evidence>
<evidence type="ECO:0000313" key="5">
    <source>
        <dbReference type="Proteomes" id="UP001597399"/>
    </source>
</evidence>
<evidence type="ECO:0000313" key="4">
    <source>
        <dbReference type="EMBL" id="MFD2692299.1"/>
    </source>
</evidence>
<reference evidence="5" key="1">
    <citation type="journal article" date="2019" name="Int. J. Syst. Evol. Microbiol.">
        <title>The Global Catalogue of Microorganisms (GCM) 10K type strain sequencing project: providing services to taxonomists for standard genome sequencing and annotation.</title>
        <authorList>
            <consortium name="The Broad Institute Genomics Platform"/>
            <consortium name="The Broad Institute Genome Sequencing Center for Infectious Disease"/>
            <person name="Wu L."/>
            <person name="Ma J."/>
        </authorList>
    </citation>
    <scope>NUCLEOTIDE SEQUENCE [LARGE SCALE GENOMIC DNA]</scope>
    <source>
        <strain evidence="5">TISTR 2466</strain>
    </source>
</reference>
<sequence>MKKFVIAAILLFPLLLSACGSNASSDQKSNTKPSTASQKSSNSANTNETDSKRSGKTAIVTIDGKTFEMDLYDNASAQALITAMPIKITASRWGDGEYYGKIPKSIPSDGKKIDLFDVGEIGLWPAGNSFCIFFGPTPVSEGNQPKMDSPGIPLGKITSDVSALRSMDSSVTITVKLK</sequence>
<dbReference type="EMBL" id="JBHUMQ010000001">
    <property type="protein sequence ID" value="MFD2692299.1"/>
    <property type="molecule type" value="Genomic_DNA"/>
</dbReference>
<organism evidence="4 5">
    <name type="scientific">Sporolactobacillus shoreicorticis</name>
    <dbReference type="NCBI Taxonomy" id="1923877"/>
    <lineage>
        <taxon>Bacteria</taxon>
        <taxon>Bacillati</taxon>
        <taxon>Bacillota</taxon>
        <taxon>Bacilli</taxon>
        <taxon>Bacillales</taxon>
        <taxon>Sporolactobacillaceae</taxon>
        <taxon>Sporolactobacillus</taxon>
    </lineage>
</organism>
<dbReference type="Proteomes" id="UP001597399">
    <property type="component" value="Unassembled WGS sequence"/>
</dbReference>
<evidence type="ECO:0000259" key="3">
    <source>
        <dbReference type="Pfam" id="PF04126"/>
    </source>
</evidence>
<feature type="signal peptide" evidence="2">
    <location>
        <begin position="1"/>
        <end position="23"/>
    </location>
</feature>
<feature type="region of interest" description="Disordered" evidence="1">
    <location>
        <begin position="23"/>
        <end position="54"/>
    </location>
</feature>
<dbReference type="SUPFAM" id="SSF50891">
    <property type="entry name" value="Cyclophilin-like"/>
    <property type="match status" value="1"/>
</dbReference>
<dbReference type="InterPro" id="IPR025658">
    <property type="entry name" value="Cyclophilin_TM1367"/>
</dbReference>
<dbReference type="Pfam" id="PF04126">
    <property type="entry name" value="Cyclophil_like"/>
    <property type="match status" value="1"/>
</dbReference>
<dbReference type="InterPro" id="IPR029000">
    <property type="entry name" value="Cyclophilin-like_dom_sf"/>
</dbReference>
<dbReference type="PROSITE" id="PS51257">
    <property type="entry name" value="PROKAR_LIPOPROTEIN"/>
    <property type="match status" value="1"/>
</dbReference>
<keyword evidence="2" id="KW-0732">Signal</keyword>
<dbReference type="Gene3D" id="2.40.100.20">
    <property type="match status" value="1"/>
</dbReference>
<keyword evidence="5" id="KW-1185">Reference proteome</keyword>